<name>A0A6C0KBF3_9ZZZZ</name>
<evidence type="ECO:0000313" key="2">
    <source>
        <dbReference type="EMBL" id="QHU14160.1"/>
    </source>
</evidence>
<dbReference type="InterPro" id="IPR001841">
    <property type="entry name" value="Znf_RING"/>
</dbReference>
<dbReference type="InterPro" id="IPR013083">
    <property type="entry name" value="Znf_RING/FYVE/PHD"/>
</dbReference>
<reference evidence="2" key="1">
    <citation type="journal article" date="2020" name="Nature">
        <title>Giant virus diversity and host interactions through global metagenomics.</title>
        <authorList>
            <person name="Schulz F."/>
            <person name="Roux S."/>
            <person name="Paez-Espino D."/>
            <person name="Jungbluth S."/>
            <person name="Walsh D.A."/>
            <person name="Denef V.J."/>
            <person name="McMahon K.D."/>
            <person name="Konstantinidis K.T."/>
            <person name="Eloe-Fadrosh E.A."/>
            <person name="Kyrpides N.C."/>
            <person name="Woyke T."/>
        </authorList>
    </citation>
    <scope>NUCLEOTIDE SEQUENCE</scope>
    <source>
        <strain evidence="2">GVMAG-S-1101182-85</strain>
    </source>
</reference>
<accession>A0A6C0KBF3</accession>
<dbReference type="PANTHER" id="PTHR12109:SF5">
    <property type="entry name" value="RING-TYPE DOMAIN-CONTAINING PROTEIN"/>
    <property type="match status" value="1"/>
</dbReference>
<evidence type="ECO:0000259" key="1">
    <source>
        <dbReference type="PROSITE" id="PS50089"/>
    </source>
</evidence>
<feature type="domain" description="RING-type" evidence="1">
    <location>
        <begin position="267"/>
        <end position="301"/>
    </location>
</feature>
<dbReference type="Gene3D" id="3.30.40.10">
    <property type="entry name" value="Zinc/RING finger domain, C3HC4 (zinc finger)"/>
    <property type="match status" value="1"/>
</dbReference>
<dbReference type="PROSITE" id="PS50089">
    <property type="entry name" value="ZF_RING_2"/>
    <property type="match status" value="1"/>
</dbReference>
<dbReference type="EMBL" id="MN740831">
    <property type="protein sequence ID" value="QHU14160.1"/>
    <property type="molecule type" value="Genomic_DNA"/>
</dbReference>
<dbReference type="AlphaFoldDB" id="A0A6C0KBF3"/>
<dbReference type="SMART" id="SM00184">
    <property type="entry name" value="RING"/>
    <property type="match status" value="1"/>
</dbReference>
<dbReference type="InterPro" id="IPR047126">
    <property type="entry name" value="RNF141-like"/>
</dbReference>
<dbReference type="SUPFAM" id="SSF57850">
    <property type="entry name" value="RING/U-box"/>
    <property type="match status" value="1"/>
</dbReference>
<proteinExistence type="predicted"/>
<sequence length="313" mass="35967">MQANIDETELDRLHTGMVQGGAIYASANFPDADGNDTRQFGSLMNAVNHVSLYHMADGQDKQAITKTWKRKIRDIMQNHQEQILQFFTKPIPESHPLRSAQMILQRFGKPINSSTFDYSKSPPTIFKDCIQDVSGRGILEINKYILDLEKTKVHDSPQSRWTSMTKNMLDYMHTVGDELIRLDQQLKAECDVLDMVIEKVNQILLLPQPDVPGFQDVMELYVKKQFDAHPIEKLYWDYIHTVQKYGVLREILLPQRTSLLTSNDPICCICMTETVVIAFVPCGHTFCTNCSKRSVACHICRQYITSRVRLYFG</sequence>
<dbReference type="PANTHER" id="PTHR12109">
    <property type="entry name" value="RING FINGER PROTEIN 141-RELATED"/>
    <property type="match status" value="1"/>
</dbReference>
<protein>
    <recommendedName>
        <fullName evidence="1">RING-type domain-containing protein</fullName>
    </recommendedName>
</protein>
<organism evidence="2">
    <name type="scientific">viral metagenome</name>
    <dbReference type="NCBI Taxonomy" id="1070528"/>
    <lineage>
        <taxon>unclassified sequences</taxon>
        <taxon>metagenomes</taxon>
        <taxon>organismal metagenomes</taxon>
    </lineage>
</organism>
<dbReference type="Pfam" id="PF13920">
    <property type="entry name" value="zf-C3HC4_3"/>
    <property type="match status" value="1"/>
</dbReference>